<protein>
    <submittedName>
        <fullName evidence="3">Uncharacterized protein</fullName>
    </submittedName>
</protein>
<organism evidence="3 4">
    <name type="scientific">Amycolatopsis oliviviridis</name>
    <dbReference type="NCBI Taxonomy" id="1471590"/>
    <lineage>
        <taxon>Bacteria</taxon>
        <taxon>Bacillati</taxon>
        <taxon>Actinomycetota</taxon>
        <taxon>Actinomycetes</taxon>
        <taxon>Pseudonocardiales</taxon>
        <taxon>Pseudonocardiaceae</taxon>
        <taxon>Amycolatopsis</taxon>
    </lineage>
</organism>
<feature type="transmembrane region" description="Helical" evidence="2">
    <location>
        <begin position="91"/>
        <end position="111"/>
    </location>
</feature>
<name>A0ABQ3LMA9_9PSEU</name>
<keyword evidence="2" id="KW-0472">Membrane</keyword>
<feature type="region of interest" description="Disordered" evidence="1">
    <location>
        <begin position="164"/>
        <end position="208"/>
    </location>
</feature>
<feature type="compositionally biased region" description="Polar residues" evidence="1">
    <location>
        <begin position="194"/>
        <end position="206"/>
    </location>
</feature>
<evidence type="ECO:0000256" key="2">
    <source>
        <dbReference type="SAM" id="Phobius"/>
    </source>
</evidence>
<sequence length="233" mass="25025">MLKFVIPLPEVPMPRAAQRRTPTDAALCASVPVETAELLDRTGIIAASLPKRRRSPENEVAPEPAPVRTPVCEPVVDKDLRPKAVVIHRRARSWLVGGAGVALLAIGWFAGTFTLQQAGDTALPERPLPTVAAQQAVPPVVQPTQPAPQAAPVTVYVPVTVKQQAPATTKRKPAREQAVALPSTENRQTEQPRTDITAQGRATQDIRSMMDPVVASSLAMEMAEGMMWYGAGR</sequence>
<dbReference type="Proteomes" id="UP000635387">
    <property type="component" value="Unassembled WGS sequence"/>
</dbReference>
<proteinExistence type="predicted"/>
<comment type="caution">
    <text evidence="3">The sequence shown here is derived from an EMBL/GenBank/DDBJ whole genome shotgun (WGS) entry which is preliminary data.</text>
</comment>
<keyword evidence="4" id="KW-1185">Reference proteome</keyword>
<evidence type="ECO:0000313" key="4">
    <source>
        <dbReference type="Proteomes" id="UP000635387"/>
    </source>
</evidence>
<reference evidence="4" key="1">
    <citation type="journal article" date="2019" name="Int. J. Syst. Evol. Microbiol.">
        <title>The Global Catalogue of Microorganisms (GCM) 10K type strain sequencing project: providing services to taxonomists for standard genome sequencing and annotation.</title>
        <authorList>
            <consortium name="The Broad Institute Genomics Platform"/>
            <consortium name="The Broad Institute Genome Sequencing Center for Infectious Disease"/>
            <person name="Wu L."/>
            <person name="Ma J."/>
        </authorList>
    </citation>
    <scope>NUCLEOTIDE SEQUENCE [LARGE SCALE GENOMIC DNA]</scope>
    <source>
        <strain evidence="4">CGMCC 4.7683</strain>
    </source>
</reference>
<gene>
    <name evidence="3" type="ORF">GCM10017790_40410</name>
</gene>
<dbReference type="EMBL" id="BNAY01000004">
    <property type="protein sequence ID" value="GHH20489.1"/>
    <property type="molecule type" value="Genomic_DNA"/>
</dbReference>
<accession>A0ABQ3LMA9</accession>
<keyword evidence="2" id="KW-1133">Transmembrane helix</keyword>
<evidence type="ECO:0000256" key="1">
    <source>
        <dbReference type="SAM" id="MobiDB-lite"/>
    </source>
</evidence>
<evidence type="ECO:0000313" key="3">
    <source>
        <dbReference type="EMBL" id="GHH20489.1"/>
    </source>
</evidence>
<keyword evidence="2" id="KW-0812">Transmembrane</keyword>